<dbReference type="OrthoDB" id="275779at2157"/>
<feature type="transmembrane region" description="Helical" evidence="1">
    <location>
        <begin position="50"/>
        <end position="73"/>
    </location>
</feature>
<evidence type="ECO:0000256" key="1">
    <source>
        <dbReference type="SAM" id="Phobius"/>
    </source>
</evidence>
<gene>
    <name evidence="3" type="ORF">SAMN05216559_2988</name>
</gene>
<dbReference type="Proteomes" id="UP000199062">
    <property type="component" value="Unassembled WGS sequence"/>
</dbReference>
<sequence>MDTDLRSTVIHVLRSILALVSSVFLGAGGLLLGALLFTATIFLAGVESPAVVIVLSLVFVQGVGCIGVALTYIRLRPVVTSVIGDVLGYPEYVRDFSVDATVPDFEGWAIIVAGYVVALGSAFAGATIVSQFQVETGQNAAAEIGMENPEVLLLLIPASILLIGPGEELLFRGIVQGRLREVFSPISAILVASFVFAMLHWFALSGGSPTGNLVAAGLLIGPAIVLGTAYEYTDNIVVPSLIHGIYNATLFTLLYVVIAFSDVLDEAAPQMLVVLA</sequence>
<organism evidence="3 4">
    <name type="scientific">Halomicrobium zhouii</name>
    <dbReference type="NCBI Taxonomy" id="767519"/>
    <lineage>
        <taxon>Archaea</taxon>
        <taxon>Methanobacteriati</taxon>
        <taxon>Methanobacteriota</taxon>
        <taxon>Stenosarchaea group</taxon>
        <taxon>Halobacteria</taxon>
        <taxon>Halobacteriales</taxon>
        <taxon>Haloarculaceae</taxon>
        <taxon>Halomicrobium</taxon>
    </lineage>
</organism>
<dbReference type="GO" id="GO:0004175">
    <property type="term" value="F:endopeptidase activity"/>
    <property type="evidence" value="ECO:0007669"/>
    <property type="project" value="UniProtKB-ARBA"/>
</dbReference>
<feature type="transmembrane region" description="Helical" evidence="1">
    <location>
        <begin position="108"/>
        <end position="132"/>
    </location>
</feature>
<keyword evidence="1" id="KW-1133">Transmembrane helix</keyword>
<feature type="transmembrane region" description="Helical" evidence="1">
    <location>
        <begin position="214"/>
        <end position="233"/>
    </location>
</feature>
<dbReference type="AlphaFoldDB" id="A0A1I6LSF1"/>
<evidence type="ECO:0000313" key="4">
    <source>
        <dbReference type="Proteomes" id="UP000199062"/>
    </source>
</evidence>
<reference evidence="3 4" key="1">
    <citation type="submission" date="2016-10" db="EMBL/GenBank/DDBJ databases">
        <authorList>
            <person name="de Groot N.N."/>
        </authorList>
    </citation>
    <scope>NUCLEOTIDE SEQUENCE [LARGE SCALE GENOMIC DNA]</scope>
    <source>
        <strain evidence="3 4">CGMCC 1.10457</strain>
    </source>
</reference>
<evidence type="ECO:0000313" key="3">
    <source>
        <dbReference type="EMBL" id="SFS06182.1"/>
    </source>
</evidence>
<keyword evidence="1" id="KW-0472">Membrane</keyword>
<protein>
    <recommendedName>
        <fullName evidence="2">CAAX prenyl protease 2/Lysostaphin resistance protein A-like domain-containing protein</fullName>
    </recommendedName>
</protein>
<proteinExistence type="predicted"/>
<name>A0A1I6LSF1_9EURY</name>
<feature type="domain" description="CAAX prenyl protease 2/Lysostaphin resistance protein A-like" evidence="2">
    <location>
        <begin position="152"/>
        <end position="248"/>
    </location>
</feature>
<dbReference type="InterPro" id="IPR003675">
    <property type="entry name" value="Rce1/LyrA-like_dom"/>
</dbReference>
<dbReference type="GO" id="GO:0080120">
    <property type="term" value="P:CAAX-box protein maturation"/>
    <property type="evidence" value="ECO:0007669"/>
    <property type="project" value="UniProtKB-ARBA"/>
</dbReference>
<keyword evidence="1" id="KW-0812">Transmembrane</keyword>
<feature type="transmembrane region" description="Helical" evidence="1">
    <location>
        <begin position="12"/>
        <end position="44"/>
    </location>
</feature>
<dbReference type="InterPro" id="IPR052710">
    <property type="entry name" value="CAAX_protease"/>
</dbReference>
<accession>A0A1I6LSF1</accession>
<feature type="transmembrane region" description="Helical" evidence="1">
    <location>
        <begin position="182"/>
        <end position="202"/>
    </location>
</feature>
<dbReference type="STRING" id="767519.SAMN05216559_2988"/>
<evidence type="ECO:0000259" key="2">
    <source>
        <dbReference type="Pfam" id="PF02517"/>
    </source>
</evidence>
<dbReference type="PANTHER" id="PTHR36435">
    <property type="entry name" value="SLR1288 PROTEIN"/>
    <property type="match status" value="1"/>
</dbReference>
<keyword evidence="4" id="KW-1185">Reference proteome</keyword>
<dbReference type="PANTHER" id="PTHR36435:SF1">
    <property type="entry name" value="CAAX AMINO TERMINAL PROTEASE FAMILY PROTEIN"/>
    <property type="match status" value="1"/>
</dbReference>
<dbReference type="RefSeq" id="WP_089817345.1">
    <property type="nucleotide sequence ID" value="NZ_FOZK01000003.1"/>
</dbReference>
<dbReference type="Pfam" id="PF02517">
    <property type="entry name" value="Rce1-like"/>
    <property type="match status" value="1"/>
</dbReference>
<feature type="transmembrane region" description="Helical" evidence="1">
    <location>
        <begin position="245"/>
        <end position="264"/>
    </location>
</feature>
<dbReference type="EMBL" id="FOZK01000003">
    <property type="protein sequence ID" value="SFS06182.1"/>
    <property type="molecule type" value="Genomic_DNA"/>
</dbReference>